<dbReference type="SMART" id="SM00530">
    <property type="entry name" value="HTH_XRE"/>
    <property type="match status" value="1"/>
</dbReference>
<accession>A0AAU7X4G6</accession>
<dbReference type="Gene3D" id="2.60.120.10">
    <property type="entry name" value="Jelly Rolls"/>
    <property type="match status" value="1"/>
</dbReference>
<dbReference type="Gene3D" id="1.10.260.40">
    <property type="entry name" value="lambda repressor-like DNA-binding domains"/>
    <property type="match status" value="1"/>
</dbReference>
<dbReference type="RefSeq" id="WP_407047845.1">
    <property type="nucleotide sequence ID" value="NZ_CP158568.1"/>
</dbReference>
<dbReference type="GO" id="GO:0003700">
    <property type="term" value="F:DNA-binding transcription factor activity"/>
    <property type="evidence" value="ECO:0007669"/>
    <property type="project" value="TreeGrafter"/>
</dbReference>
<dbReference type="PROSITE" id="PS50943">
    <property type="entry name" value="HTH_CROC1"/>
    <property type="match status" value="1"/>
</dbReference>
<dbReference type="GO" id="GO:0003677">
    <property type="term" value="F:DNA binding"/>
    <property type="evidence" value="ECO:0007669"/>
    <property type="project" value="UniProtKB-KW"/>
</dbReference>
<dbReference type="SUPFAM" id="SSF51182">
    <property type="entry name" value="RmlC-like cupins"/>
    <property type="match status" value="1"/>
</dbReference>
<protein>
    <submittedName>
        <fullName evidence="3">XRE family transcriptional regulator</fullName>
    </submittedName>
</protein>
<evidence type="ECO:0000256" key="1">
    <source>
        <dbReference type="ARBA" id="ARBA00023125"/>
    </source>
</evidence>
<organism evidence="3">
    <name type="scientific">Methyloraptor flagellatus</name>
    <dbReference type="NCBI Taxonomy" id="3162530"/>
    <lineage>
        <taxon>Bacteria</taxon>
        <taxon>Pseudomonadati</taxon>
        <taxon>Pseudomonadota</taxon>
        <taxon>Alphaproteobacteria</taxon>
        <taxon>Hyphomicrobiales</taxon>
        <taxon>Ancalomicrobiaceae</taxon>
        <taxon>Methyloraptor</taxon>
    </lineage>
</organism>
<dbReference type="SUPFAM" id="SSF47413">
    <property type="entry name" value="lambda repressor-like DNA-binding domains"/>
    <property type="match status" value="1"/>
</dbReference>
<dbReference type="EMBL" id="CP158568">
    <property type="protein sequence ID" value="XBY42744.1"/>
    <property type="molecule type" value="Genomic_DNA"/>
</dbReference>
<keyword evidence="1" id="KW-0238">DNA-binding</keyword>
<name>A0AAU7X4G6_9HYPH</name>
<dbReference type="InterPro" id="IPR014710">
    <property type="entry name" value="RmlC-like_jellyroll"/>
</dbReference>
<dbReference type="Pfam" id="PF07883">
    <property type="entry name" value="Cupin_2"/>
    <property type="match status" value="1"/>
</dbReference>
<dbReference type="CDD" id="cd02209">
    <property type="entry name" value="cupin_XRE_C"/>
    <property type="match status" value="1"/>
</dbReference>
<evidence type="ECO:0000259" key="2">
    <source>
        <dbReference type="PROSITE" id="PS50943"/>
    </source>
</evidence>
<gene>
    <name evidence="3" type="ORF">ABS361_11455</name>
</gene>
<sequence length="194" mass="20267">MGLEKIADPSAAPAIGPALQGHRKARGLTLEQLAGLSGVSKSMLSEIERGRANPTFAVLWSLTRALGVAFDELVDGRVPSDPEPIEVVPAEHLPLINSPDGACRLKILSPPHLAGSTEWYEIEIAPGGRHVSGAHAKGAIEHFAVIEGRFEVGSGAARRTIGAGEVARYPADVPHELANAGAGPAKGMLIVLFR</sequence>
<evidence type="ECO:0000313" key="3">
    <source>
        <dbReference type="EMBL" id="XBY42744.1"/>
    </source>
</evidence>
<dbReference type="InterPro" id="IPR050807">
    <property type="entry name" value="TransReg_Diox_bact_type"/>
</dbReference>
<dbReference type="CDD" id="cd00093">
    <property type="entry name" value="HTH_XRE"/>
    <property type="match status" value="1"/>
</dbReference>
<dbReference type="Pfam" id="PF01381">
    <property type="entry name" value="HTH_3"/>
    <property type="match status" value="1"/>
</dbReference>
<dbReference type="PANTHER" id="PTHR46797">
    <property type="entry name" value="HTH-TYPE TRANSCRIPTIONAL REGULATOR"/>
    <property type="match status" value="1"/>
</dbReference>
<dbReference type="AlphaFoldDB" id="A0AAU7X4G6"/>
<proteinExistence type="predicted"/>
<dbReference type="GO" id="GO:0005829">
    <property type="term" value="C:cytosol"/>
    <property type="evidence" value="ECO:0007669"/>
    <property type="project" value="TreeGrafter"/>
</dbReference>
<reference evidence="3" key="1">
    <citation type="submission" date="2024-06" db="EMBL/GenBank/DDBJ databases">
        <title>Methylostella associata gen. nov., sp. nov., a novel Ancalomicrobiaceae-affiliated facultatively methylotrophic bacteria that feed on methanotrophs of the genus Methylococcus.</title>
        <authorList>
            <person name="Saltykova V."/>
            <person name="Danilova O.V."/>
            <person name="Oshkin I.Y."/>
            <person name="Belova S.E."/>
            <person name="Pimenov N.V."/>
            <person name="Dedysh S.N."/>
        </authorList>
    </citation>
    <scope>NUCLEOTIDE SEQUENCE</scope>
    <source>
        <strain evidence="3">S20</strain>
    </source>
</reference>
<feature type="domain" description="HTH cro/C1-type" evidence="2">
    <location>
        <begin position="19"/>
        <end position="73"/>
    </location>
</feature>
<dbReference type="InterPro" id="IPR001387">
    <property type="entry name" value="Cro/C1-type_HTH"/>
</dbReference>
<dbReference type="KEGG" id="mflg:ABS361_11455"/>
<dbReference type="InterPro" id="IPR011051">
    <property type="entry name" value="RmlC_Cupin_sf"/>
</dbReference>
<dbReference type="InterPro" id="IPR013096">
    <property type="entry name" value="Cupin_2"/>
</dbReference>
<dbReference type="PANTHER" id="PTHR46797:SF1">
    <property type="entry name" value="METHYLPHOSPHONATE SYNTHASE"/>
    <property type="match status" value="1"/>
</dbReference>
<dbReference type="InterPro" id="IPR010982">
    <property type="entry name" value="Lambda_DNA-bd_dom_sf"/>
</dbReference>